<name>A0ABV7P8T5_9PSEU</name>
<feature type="region of interest" description="Disordered" evidence="1">
    <location>
        <begin position="106"/>
        <end position="125"/>
    </location>
</feature>
<dbReference type="EMBL" id="JBHRWK010000062">
    <property type="protein sequence ID" value="MFC3454349.1"/>
    <property type="molecule type" value="Genomic_DNA"/>
</dbReference>
<sequence length="125" mass="13895">MTTVRRARAPRRVEWGEYAAAVHRWELITGRAAPYPTQPGRHGRPVLAPPFVEWLMGLPSGWVTADHLDLPRTAQLRALGNGVMPQQAAHALRLLLEDLTHLHCPSASTAKTSTRGRRTSTRPHT</sequence>
<gene>
    <name evidence="2" type="ORF">ACFOSH_33360</name>
</gene>
<feature type="compositionally biased region" description="Basic residues" evidence="1">
    <location>
        <begin position="114"/>
        <end position="125"/>
    </location>
</feature>
<dbReference type="RefSeq" id="WP_378243783.1">
    <property type="nucleotide sequence ID" value="NZ_JBHRWK010000062.1"/>
</dbReference>
<evidence type="ECO:0008006" key="4">
    <source>
        <dbReference type="Google" id="ProtNLM"/>
    </source>
</evidence>
<dbReference type="Proteomes" id="UP001595645">
    <property type="component" value="Unassembled WGS sequence"/>
</dbReference>
<reference evidence="3" key="1">
    <citation type="journal article" date="2019" name="Int. J. Syst. Evol. Microbiol.">
        <title>The Global Catalogue of Microorganisms (GCM) 10K type strain sequencing project: providing services to taxonomists for standard genome sequencing and annotation.</title>
        <authorList>
            <consortium name="The Broad Institute Genomics Platform"/>
            <consortium name="The Broad Institute Genome Sequencing Center for Infectious Disease"/>
            <person name="Wu L."/>
            <person name="Ma J."/>
        </authorList>
    </citation>
    <scope>NUCLEOTIDE SEQUENCE [LARGE SCALE GENOMIC DNA]</scope>
    <source>
        <strain evidence="3">CGMCC 4.7676</strain>
    </source>
</reference>
<accession>A0ABV7P8T5</accession>
<organism evidence="2 3">
    <name type="scientific">Amycolatopsis speibonae</name>
    <dbReference type="NCBI Taxonomy" id="1450224"/>
    <lineage>
        <taxon>Bacteria</taxon>
        <taxon>Bacillati</taxon>
        <taxon>Actinomycetota</taxon>
        <taxon>Actinomycetes</taxon>
        <taxon>Pseudonocardiales</taxon>
        <taxon>Pseudonocardiaceae</taxon>
        <taxon>Amycolatopsis</taxon>
    </lineage>
</organism>
<evidence type="ECO:0000256" key="1">
    <source>
        <dbReference type="SAM" id="MobiDB-lite"/>
    </source>
</evidence>
<evidence type="ECO:0000313" key="3">
    <source>
        <dbReference type="Proteomes" id="UP001595645"/>
    </source>
</evidence>
<proteinExistence type="predicted"/>
<protein>
    <recommendedName>
        <fullName evidence="4">DNA (cytosine-5-)-methyltransferase</fullName>
    </recommendedName>
</protein>
<evidence type="ECO:0000313" key="2">
    <source>
        <dbReference type="EMBL" id="MFC3454349.1"/>
    </source>
</evidence>
<comment type="caution">
    <text evidence="2">The sequence shown here is derived from an EMBL/GenBank/DDBJ whole genome shotgun (WGS) entry which is preliminary data.</text>
</comment>
<keyword evidence="3" id="KW-1185">Reference proteome</keyword>